<feature type="transmembrane region" description="Helical" evidence="1">
    <location>
        <begin position="38"/>
        <end position="55"/>
    </location>
</feature>
<keyword evidence="1" id="KW-0472">Membrane</keyword>
<evidence type="ECO:0000256" key="1">
    <source>
        <dbReference type="SAM" id="Phobius"/>
    </source>
</evidence>
<evidence type="ECO:0000313" key="2">
    <source>
        <dbReference type="EMBL" id="MBV2130455.1"/>
    </source>
</evidence>
<reference evidence="2 3" key="1">
    <citation type="submission" date="2021-06" db="EMBL/GenBank/DDBJ databases">
        <title>Rheinheimera indica sp. nov., isolated from deep-sea sediment.</title>
        <authorList>
            <person name="Wang Z."/>
            <person name="Zhang X.-Y."/>
        </authorList>
    </citation>
    <scope>NUCLEOTIDE SEQUENCE [LARGE SCALE GENOMIC DNA]</scope>
    <source>
        <strain evidence="2 3">SM2107</strain>
    </source>
</reference>
<keyword evidence="3" id="KW-1185">Reference proteome</keyword>
<dbReference type="Proteomes" id="UP000704611">
    <property type="component" value="Unassembled WGS sequence"/>
</dbReference>
<evidence type="ECO:0000313" key="3">
    <source>
        <dbReference type="Proteomes" id="UP000704611"/>
    </source>
</evidence>
<accession>A0ABS6MPG0</accession>
<proteinExistence type="predicted"/>
<organism evidence="2 3">
    <name type="scientific">Arsukibacterium indicum</name>
    <dbReference type="NCBI Taxonomy" id="2848612"/>
    <lineage>
        <taxon>Bacteria</taxon>
        <taxon>Pseudomonadati</taxon>
        <taxon>Pseudomonadota</taxon>
        <taxon>Gammaproteobacteria</taxon>
        <taxon>Chromatiales</taxon>
        <taxon>Chromatiaceae</taxon>
        <taxon>Arsukibacterium</taxon>
    </lineage>
</organism>
<evidence type="ECO:0008006" key="4">
    <source>
        <dbReference type="Google" id="ProtNLM"/>
    </source>
</evidence>
<dbReference type="RefSeq" id="WP_217670697.1">
    <property type="nucleotide sequence ID" value="NZ_JAHRID010000008.1"/>
</dbReference>
<sequence length="379" mass="41042">MSVINKMLQDLEQRQPSLSTVSGRQKVPQPASGSKTRLLLLTLPVLLVLLGGLWFSQRPQLQAQPVIGADQPAVVTAEPAELAGGQSDQQNKAEAGPATIVAALSAASAGEHSATTHQEEFALAENAVVDVAAVIASEPAAQSMPELPNQPDTSQTQLTAPPQVLVTEQQPALTASAKPKVTVDKQPLSVAAQQHNMQLRANASEAAGDTSAAIVIWQQLVARQPAEAAGYLNLARLWLKQQQVVSASQVLLKARQNGVVSAEINMQLAQLAVRQGQWQQALEFLSDQFELAAEPEYFGFKATVLQQLQQYEAALGWYQRLQQLQPDQGRWSLGAALASEQLGQPLQAHRYYKHAWQYRQALSASSHNFIQQRLKATEP</sequence>
<dbReference type="EMBL" id="JAHRID010000008">
    <property type="protein sequence ID" value="MBV2130455.1"/>
    <property type="molecule type" value="Genomic_DNA"/>
</dbReference>
<keyword evidence="1" id="KW-0812">Transmembrane</keyword>
<comment type="caution">
    <text evidence="2">The sequence shown here is derived from an EMBL/GenBank/DDBJ whole genome shotgun (WGS) entry which is preliminary data.</text>
</comment>
<name>A0ABS6MPG0_9GAMM</name>
<gene>
    <name evidence="2" type="ORF">KQY15_15270</name>
</gene>
<protein>
    <recommendedName>
        <fullName evidence="4">MSHA biogenesis protein MshN</fullName>
    </recommendedName>
</protein>
<keyword evidence="1" id="KW-1133">Transmembrane helix</keyword>